<dbReference type="VEuPathDB" id="TriTrypDB:TCDM_05102"/>
<proteinExistence type="predicted"/>
<keyword evidence="2" id="KW-0732">Signal</keyword>
<dbReference type="VEuPathDB" id="TriTrypDB:TcYC6_0052300"/>
<feature type="chain" id="PRO_5016049668" evidence="2">
    <location>
        <begin position="21"/>
        <end position="1056"/>
    </location>
</feature>
<dbReference type="EMBL" id="PRFA01000148">
    <property type="protein sequence ID" value="PWU85683.1"/>
    <property type="molecule type" value="Genomic_DNA"/>
</dbReference>
<comment type="caution">
    <text evidence="3">The sequence shown here is derived from an EMBL/GenBank/DDBJ whole genome shotgun (WGS) entry which is preliminary data.</text>
</comment>
<dbReference type="VEuPathDB" id="TriTrypDB:C3747_12g400"/>
<protein>
    <submittedName>
        <fullName evidence="3">Uncharacterized protein</fullName>
    </submittedName>
</protein>
<gene>
    <name evidence="3" type="ORF">C4B63_148g20</name>
</gene>
<organism evidence="3 4">
    <name type="scientific">Trypanosoma cruzi</name>
    <dbReference type="NCBI Taxonomy" id="5693"/>
    <lineage>
        <taxon>Eukaryota</taxon>
        <taxon>Discoba</taxon>
        <taxon>Euglenozoa</taxon>
        <taxon>Kinetoplastea</taxon>
        <taxon>Metakinetoplastina</taxon>
        <taxon>Trypanosomatida</taxon>
        <taxon>Trypanosomatidae</taxon>
        <taxon>Trypanosoma</taxon>
        <taxon>Schizotrypanum</taxon>
    </lineage>
</organism>
<evidence type="ECO:0000256" key="2">
    <source>
        <dbReference type="SAM" id="SignalP"/>
    </source>
</evidence>
<dbReference type="VEuPathDB" id="TriTrypDB:TCSYLVIO_004116"/>
<evidence type="ECO:0000313" key="3">
    <source>
        <dbReference type="EMBL" id="PWU85683.1"/>
    </source>
</evidence>
<dbReference type="VEuPathDB" id="TriTrypDB:TcCLB.509157.230"/>
<dbReference type="VEuPathDB" id="TriTrypDB:TcCL_ESM01792"/>
<accession>A0A2V2UTU0</accession>
<evidence type="ECO:0000313" key="4">
    <source>
        <dbReference type="Proteomes" id="UP000246121"/>
    </source>
</evidence>
<feature type="region of interest" description="Disordered" evidence="1">
    <location>
        <begin position="21"/>
        <end position="41"/>
    </location>
</feature>
<sequence>MRRRFWVLLHSLQWAGRCSSCKGKSSADNSDGAGEEEAGAKDEALQRLVHSLGFEMQEMERLLRGFATGEKKSTVAANKKDFASCTSLADVCTKHSVLLLPFCKVAMAYKGLRATSAKYRGTAGTVTSSEYGETEATALLHRCARRIGAKVNIREVKDLSEIQLLGGALATLFAALWDSMRGFRREGKHRWQELLNGDAEKVKQLHTWRYEVIKMHVEAFVSLQDAYRSVFGMALKGVPCRQGDAAFRQTLCLCISTINSMTLAIADELHWHLSRPSVKKNGEEERRLLERRITDCVSSMRNLTNTFLAGMVEENVTVIEDAEGGVQILSVICAIEDILAVMESSVNLPVGVDGFDDSRFFTLLIMWLLQTASSLFHAPSLNEERRFVSCLQKLWQKLAPPLEQRSSDKVMTHRTIHASLNLRYAHLRSEPQGGEGDKSFVSNPATSALLLRMLERTVSKFLSWQLKRDTVKPSMVLPYAVLCRTVLEVEVEIYFLACKKTGRELTTPTVLFHTGVDNRKEGTPTDLEWEGILKATSSLRVAVSSLVHAYMRAFVSQDLSAFALMDGEKGDFSFVKRSVYRFMSGISTSFFPLLRRHYIDTAGKEVLTSSLHSFLALKQVSDVMDGDGEERRHGVNSTFRVCGVSLSQATEVAFFLSLYRRDHLSLITGSSDPADAIDGHAVSSYVKEVLFALDHNTAKQLWHLRSTKVLRCFTGVSYEGEVTDERQQRRQAQSILSVVHAHVVHPSFLWMPLFQLQEVLFVLAQNRELIEGLQPYLKSPKADDSVALAVFHVGSAGGTLRHFAKVLGYVALRLYVVSNVLRCYREFLPTEECPSRLALRDSTSGAKKRREWAKNMALTLQKSFPGLAAEVEGLDPKRRTHRKRANRRVLARLETACIFAVDQKLLFHVKKQRRKWRAKRAIQRLLDGSDGDGGGNNTVSATTLSKTVAQDEILTIFLKRTDARAPLGFSLYGERPCIRRIAGSEHKDDNEGSSVDENMKETPFSAALRAAGVVEPRSVVGWCVVQIDGVDVESSKAVITLVQGKHEFSMSLSPPA</sequence>
<dbReference type="VEuPathDB" id="TriTrypDB:ECC02_003659"/>
<name>A0A2V2UTU0_TRYCR</name>
<dbReference type="VEuPathDB" id="TriTrypDB:TcCLB.510725.50"/>
<reference evidence="3 4" key="1">
    <citation type="journal article" date="2018" name="Microb. Genom.">
        <title>Expanding an expanded genome: long-read sequencing of Trypanosoma cruzi.</title>
        <authorList>
            <person name="Berna L."/>
            <person name="Rodriguez M."/>
            <person name="Chiribao M.L."/>
            <person name="Parodi-Talice A."/>
            <person name="Pita S."/>
            <person name="Rijo G."/>
            <person name="Alvarez-Valin F."/>
            <person name="Robello C."/>
        </authorList>
    </citation>
    <scope>NUCLEOTIDE SEQUENCE [LARGE SCALE GENOMIC DNA]</scope>
    <source>
        <strain evidence="3 4">Dm28c</strain>
    </source>
</reference>
<dbReference type="VEuPathDB" id="TriTrypDB:Tc_MARK_2861"/>
<dbReference type="AlphaFoldDB" id="A0A2V2UTU0"/>
<dbReference type="VEuPathDB" id="TriTrypDB:TcG_00162"/>
<feature type="signal peptide" evidence="2">
    <location>
        <begin position="1"/>
        <end position="20"/>
    </location>
</feature>
<dbReference type="Proteomes" id="UP000246121">
    <property type="component" value="Unassembled WGS sequence"/>
</dbReference>
<evidence type="ECO:0000256" key="1">
    <source>
        <dbReference type="SAM" id="MobiDB-lite"/>
    </source>
</evidence>
<dbReference type="VEuPathDB" id="TriTrypDB:TcBrA4_0103370"/>
<dbReference type="VEuPathDB" id="TriTrypDB:C4B63_148g20"/>
<dbReference type="VEuPathDB" id="TriTrypDB:BCY84_01724"/>